<dbReference type="PRINTS" id="PR01036">
    <property type="entry name" value="TCRTETB"/>
</dbReference>
<proteinExistence type="predicted"/>
<dbReference type="GO" id="GO:0005886">
    <property type="term" value="C:plasma membrane"/>
    <property type="evidence" value="ECO:0007669"/>
    <property type="project" value="TreeGrafter"/>
</dbReference>
<feature type="transmembrane region" description="Helical" evidence="5">
    <location>
        <begin position="308"/>
        <end position="332"/>
    </location>
</feature>
<name>A0AAV9JC75_9PEZI</name>
<dbReference type="Proteomes" id="UP001324427">
    <property type="component" value="Unassembled WGS sequence"/>
</dbReference>
<feature type="transmembrane region" description="Helical" evidence="5">
    <location>
        <begin position="446"/>
        <end position="464"/>
    </location>
</feature>
<feature type="transmembrane region" description="Helical" evidence="5">
    <location>
        <begin position="237"/>
        <end position="258"/>
    </location>
</feature>
<evidence type="ECO:0000256" key="3">
    <source>
        <dbReference type="ARBA" id="ARBA00022989"/>
    </source>
</evidence>
<sequence>MTLSRTPAEGSDVIPLTTLDGEDDRAFRGDEHQALSKARVATITVALCLGAFLISMDRTIITIAISAITDRFRSSTDIAWYSSAYLITSCAFLPLFGRAYALLDQKSTYLSCVAVFSVGSALCGFAPSSLVLILGRAVAGLGSAGMFSGTLIIGARIVEPSRRILIMALGGLTMSLASIVGPLIGGVFTSKLNWRWCFLVNLPIGALTFVAILLTLKLPRSLTRTPARSWTTKLRSFDFIGAALLLGSAVMLFLTLHYGADGITWTDPKIVLLLVFSGLTLGILAFWLKLAGENAIVPLRLIRHRSVVSAGIMAVGLYGGLIVIVYYLPVYFQASIGMSAKASGIALLPYLLATALTSISTALLTTRTCLPQKTAVAIFAITGCGIAMLAAGLLITVDAHTLSSRVTGFQIMFGIGMGLAIQQGQNALQFELKQDDLMMGMTLVQFYQSLGGAIAGAAGEAVFVEIMRAAARQTPAGVDVGQVAAAGITAFRSLPVWCLESWLSAYDGAFHATFALVCALAGLALIGSCFMKTDGLKKRKTSA</sequence>
<comment type="caution">
    <text evidence="7">The sequence shown here is derived from an EMBL/GenBank/DDBJ whole genome shotgun (WGS) entry which is preliminary data.</text>
</comment>
<evidence type="ECO:0000256" key="4">
    <source>
        <dbReference type="ARBA" id="ARBA00023136"/>
    </source>
</evidence>
<dbReference type="InterPro" id="IPR020846">
    <property type="entry name" value="MFS_dom"/>
</dbReference>
<dbReference type="AlphaFoldDB" id="A0AAV9JC75"/>
<dbReference type="PROSITE" id="PS50850">
    <property type="entry name" value="MFS"/>
    <property type="match status" value="1"/>
</dbReference>
<dbReference type="Pfam" id="PF07690">
    <property type="entry name" value="MFS_1"/>
    <property type="match status" value="1"/>
</dbReference>
<evidence type="ECO:0000259" key="6">
    <source>
        <dbReference type="PROSITE" id="PS50850"/>
    </source>
</evidence>
<organism evidence="7 8">
    <name type="scientific">Oleoguttula mirabilis</name>
    <dbReference type="NCBI Taxonomy" id="1507867"/>
    <lineage>
        <taxon>Eukaryota</taxon>
        <taxon>Fungi</taxon>
        <taxon>Dikarya</taxon>
        <taxon>Ascomycota</taxon>
        <taxon>Pezizomycotina</taxon>
        <taxon>Dothideomycetes</taxon>
        <taxon>Dothideomycetidae</taxon>
        <taxon>Mycosphaerellales</taxon>
        <taxon>Teratosphaeriaceae</taxon>
        <taxon>Oleoguttula</taxon>
    </lineage>
</organism>
<feature type="transmembrane region" description="Helical" evidence="5">
    <location>
        <begin position="193"/>
        <end position="216"/>
    </location>
</feature>
<reference evidence="7 8" key="1">
    <citation type="submission" date="2021-11" db="EMBL/GenBank/DDBJ databases">
        <title>Black yeast isolated from Biological Soil Crust.</title>
        <authorList>
            <person name="Kurbessoian T."/>
        </authorList>
    </citation>
    <scope>NUCLEOTIDE SEQUENCE [LARGE SCALE GENOMIC DNA]</scope>
    <source>
        <strain evidence="7 8">CCFEE 5522</strain>
    </source>
</reference>
<keyword evidence="2 5" id="KW-0812">Transmembrane</keyword>
<feature type="transmembrane region" description="Helical" evidence="5">
    <location>
        <begin position="376"/>
        <end position="397"/>
    </location>
</feature>
<keyword evidence="3 5" id="KW-1133">Transmembrane helix</keyword>
<dbReference type="Gene3D" id="1.20.1720.10">
    <property type="entry name" value="Multidrug resistance protein D"/>
    <property type="match status" value="1"/>
</dbReference>
<dbReference type="GO" id="GO:0022857">
    <property type="term" value="F:transmembrane transporter activity"/>
    <property type="evidence" value="ECO:0007669"/>
    <property type="project" value="InterPro"/>
</dbReference>
<protein>
    <recommendedName>
        <fullName evidence="6">Major facilitator superfamily (MFS) profile domain-containing protein</fullName>
    </recommendedName>
</protein>
<dbReference type="InterPro" id="IPR011701">
    <property type="entry name" value="MFS"/>
</dbReference>
<feature type="transmembrane region" description="Helical" evidence="5">
    <location>
        <begin position="509"/>
        <end position="530"/>
    </location>
</feature>
<feature type="transmembrane region" description="Helical" evidence="5">
    <location>
        <begin position="476"/>
        <end position="497"/>
    </location>
</feature>
<evidence type="ECO:0000313" key="7">
    <source>
        <dbReference type="EMBL" id="KAK4542819.1"/>
    </source>
</evidence>
<comment type="subcellular location">
    <subcellularLocation>
        <location evidence="1">Membrane</location>
        <topology evidence="1">Multi-pass membrane protein</topology>
    </subcellularLocation>
</comment>
<keyword evidence="4 5" id="KW-0472">Membrane</keyword>
<keyword evidence="8" id="KW-1185">Reference proteome</keyword>
<dbReference type="SUPFAM" id="SSF103473">
    <property type="entry name" value="MFS general substrate transporter"/>
    <property type="match status" value="1"/>
</dbReference>
<dbReference type="EMBL" id="JAVFHQ010000038">
    <property type="protein sequence ID" value="KAK4542819.1"/>
    <property type="molecule type" value="Genomic_DNA"/>
</dbReference>
<accession>A0AAV9JC75</accession>
<evidence type="ECO:0000256" key="1">
    <source>
        <dbReference type="ARBA" id="ARBA00004141"/>
    </source>
</evidence>
<feature type="transmembrane region" description="Helical" evidence="5">
    <location>
        <begin position="165"/>
        <end position="187"/>
    </location>
</feature>
<gene>
    <name evidence="7" type="ORF">LTR36_006195</name>
</gene>
<feature type="transmembrane region" description="Helical" evidence="5">
    <location>
        <begin position="40"/>
        <end position="66"/>
    </location>
</feature>
<feature type="domain" description="Major facilitator superfamily (MFS) profile" evidence="6">
    <location>
        <begin position="43"/>
        <end position="536"/>
    </location>
</feature>
<feature type="transmembrane region" description="Helical" evidence="5">
    <location>
        <begin position="270"/>
        <end position="288"/>
    </location>
</feature>
<dbReference type="PANTHER" id="PTHR23501">
    <property type="entry name" value="MAJOR FACILITATOR SUPERFAMILY"/>
    <property type="match status" value="1"/>
</dbReference>
<dbReference type="PANTHER" id="PTHR23501:SF198">
    <property type="entry name" value="AZOLE RESISTANCE PROTEIN 1-RELATED"/>
    <property type="match status" value="1"/>
</dbReference>
<feature type="transmembrane region" description="Helical" evidence="5">
    <location>
        <begin position="108"/>
        <end position="127"/>
    </location>
</feature>
<evidence type="ECO:0000313" key="8">
    <source>
        <dbReference type="Proteomes" id="UP001324427"/>
    </source>
</evidence>
<evidence type="ECO:0000256" key="2">
    <source>
        <dbReference type="ARBA" id="ARBA00022692"/>
    </source>
</evidence>
<feature type="transmembrane region" description="Helical" evidence="5">
    <location>
        <begin position="344"/>
        <end position="364"/>
    </location>
</feature>
<feature type="transmembrane region" description="Helical" evidence="5">
    <location>
        <begin position="78"/>
        <end position="96"/>
    </location>
</feature>
<feature type="transmembrane region" description="Helical" evidence="5">
    <location>
        <begin position="133"/>
        <end position="153"/>
    </location>
</feature>
<dbReference type="InterPro" id="IPR036259">
    <property type="entry name" value="MFS_trans_sf"/>
</dbReference>
<dbReference type="Gene3D" id="1.20.1250.20">
    <property type="entry name" value="MFS general substrate transporter like domains"/>
    <property type="match status" value="1"/>
</dbReference>
<evidence type="ECO:0000256" key="5">
    <source>
        <dbReference type="SAM" id="Phobius"/>
    </source>
</evidence>